<evidence type="ECO:0000256" key="7">
    <source>
        <dbReference type="ARBA" id="ARBA00035136"/>
    </source>
</evidence>
<dbReference type="GO" id="GO:0015935">
    <property type="term" value="C:small ribosomal subunit"/>
    <property type="evidence" value="ECO:0007669"/>
    <property type="project" value="TreeGrafter"/>
</dbReference>
<dbReference type="GO" id="GO:0070181">
    <property type="term" value="F:small ribosomal subunit rRNA binding"/>
    <property type="evidence" value="ECO:0007669"/>
    <property type="project" value="TreeGrafter"/>
</dbReference>
<accession>A0A101FHK1</accession>
<keyword evidence="3 8" id="KW-0699">rRNA-binding</keyword>
<dbReference type="GO" id="GO:0003735">
    <property type="term" value="F:structural constituent of ribosome"/>
    <property type="evidence" value="ECO:0007669"/>
    <property type="project" value="InterPro"/>
</dbReference>
<evidence type="ECO:0000256" key="5">
    <source>
        <dbReference type="ARBA" id="ARBA00022980"/>
    </source>
</evidence>
<dbReference type="GO" id="GO:0005829">
    <property type="term" value="C:cytosol"/>
    <property type="evidence" value="ECO:0007669"/>
    <property type="project" value="TreeGrafter"/>
</dbReference>
<dbReference type="EMBL" id="LGFO01000005">
    <property type="protein sequence ID" value="KUK37190.1"/>
    <property type="molecule type" value="Genomic_DNA"/>
</dbReference>
<evidence type="ECO:0000256" key="4">
    <source>
        <dbReference type="ARBA" id="ARBA00022884"/>
    </source>
</evidence>
<dbReference type="InterPro" id="IPR036510">
    <property type="entry name" value="Ribosomal_bS20_sf"/>
</dbReference>
<organism evidence="10 11">
    <name type="scientific">Thermacetogenium phaeum</name>
    <dbReference type="NCBI Taxonomy" id="85874"/>
    <lineage>
        <taxon>Bacteria</taxon>
        <taxon>Bacillati</taxon>
        <taxon>Bacillota</taxon>
        <taxon>Clostridia</taxon>
        <taxon>Thermoanaerobacterales</taxon>
        <taxon>Thermoanaerobacteraceae</taxon>
        <taxon>Thermacetogenium</taxon>
    </lineage>
</organism>
<dbReference type="NCBIfam" id="TIGR00029">
    <property type="entry name" value="S20"/>
    <property type="match status" value="1"/>
</dbReference>
<evidence type="ECO:0000256" key="2">
    <source>
        <dbReference type="ARBA" id="ARBA00007634"/>
    </source>
</evidence>
<comment type="function">
    <text evidence="1 8">Binds directly to 16S ribosomal RNA.</text>
</comment>
<comment type="similarity">
    <text evidence="2 8">Belongs to the bacterial ribosomal protein bS20 family.</text>
</comment>
<evidence type="ECO:0000256" key="6">
    <source>
        <dbReference type="ARBA" id="ARBA00023274"/>
    </source>
</evidence>
<evidence type="ECO:0000313" key="10">
    <source>
        <dbReference type="EMBL" id="KUK37190.1"/>
    </source>
</evidence>
<proteinExistence type="inferred from homology"/>
<keyword evidence="6 8" id="KW-0687">Ribonucleoprotein</keyword>
<dbReference type="PATRIC" id="fig|85874.4.peg.892"/>
<dbReference type="SUPFAM" id="SSF46992">
    <property type="entry name" value="Ribosomal protein S20"/>
    <property type="match status" value="1"/>
</dbReference>
<keyword evidence="4 8" id="KW-0694">RNA-binding</keyword>
<dbReference type="Gene3D" id="1.20.58.110">
    <property type="entry name" value="Ribosomal protein S20"/>
    <property type="match status" value="1"/>
</dbReference>
<feature type="compositionally biased region" description="Basic residues" evidence="9">
    <location>
        <begin position="7"/>
        <end position="19"/>
    </location>
</feature>
<dbReference type="GO" id="GO:0006412">
    <property type="term" value="P:translation"/>
    <property type="evidence" value="ECO:0007669"/>
    <property type="project" value="UniProtKB-UniRule"/>
</dbReference>
<comment type="caution">
    <text evidence="10">The sequence shown here is derived from an EMBL/GenBank/DDBJ whole genome shotgun (WGS) entry which is preliminary data.</text>
</comment>
<dbReference type="FunFam" id="1.20.58.110:FF:000001">
    <property type="entry name" value="30S ribosomal protein S20"/>
    <property type="match status" value="1"/>
</dbReference>
<sequence>MANTKSAIKRAKTARKRQLRNASYKSAMKTAIKKFEAALAAGDKENLEATYRKAIRLIDKVATKGVIHPNTRDRKKSKLARKLNQALA</sequence>
<feature type="region of interest" description="Disordered" evidence="9">
    <location>
        <begin position="1"/>
        <end position="22"/>
    </location>
</feature>
<dbReference type="Proteomes" id="UP000053326">
    <property type="component" value="Unassembled WGS sequence"/>
</dbReference>
<evidence type="ECO:0000256" key="8">
    <source>
        <dbReference type="HAMAP-Rule" id="MF_00500"/>
    </source>
</evidence>
<dbReference type="InterPro" id="IPR002583">
    <property type="entry name" value="Ribosomal_bS20"/>
</dbReference>
<reference evidence="11" key="1">
    <citation type="journal article" date="2015" name="MBio">
        <title>Genome-Resolved Metagenomic Analysis Reveals Roles for Candidate Phyla and Other Microbial Community Members in Biogeochemical Transformations in Oil Reservoirs.</title>
        <authorList>
            <person name="Hu P."/>
            <person name="Tom L."/>
            <person name="Singh A."/>
            <person name="Thomas B.C."/>
            <person name="Baker B.J."/>
            <person name="Piceno Y.M."/>
            <person name="Andersen G.L."/>
            <person name="Banfield J.F."/>
        </authorList>
    </citation>
    <scope>NUCLEOTIDE SEQUENCE [LARGE SCALE GENOMIC DNA]</scope>
</reference>
<dbReference type="Pfam" id="PF01649">
    <property type="entry name" value="Ribosomal_S20p"/>
    <property type="match status" value="1"/>
</dbReference>
<dbReference type="HAMAP" id="MF_00500">
    <property type="entry name" value="Ribosomal_bS20"/>
    <property type="match status" value="1"/>
</dbReference>
<dbReference type="PANTHER" id="PTHR33398">
    <property type="entry name" value="30S RIBOSOMAL PROTEIN S20"/>
    <property type="match status" value="1"/>
</dbReference>
<dbReference type="PANTHER" id="PTHR33398:SF1">
    <property type="entry name" value="SMALL RIBOSOMAL SUBUNIT PROTEIN BS20C"/>
    <property type="match status" value="1"/>
</dbReference>
<dbReference type="AlphaFoldDB" id="A0A101FHK1"/>
<gene>
    <name evidence="8" type="primary">rpsT</name>
    <name evidence="10" type="ORF">XD66_0087</name>
</gene>
<keyword evidence="5 8" id="KW-0689">Ribosomal protein</keyword>
<evidence type="ECO:0000313" key="11">
    <source>
        <dbReference type="Proteomes" id="UP000053326"/>
    </source>
</evidence>
<evidence type="ECO:0000256" key="1">
    <source>
        <dbReference type="ARBA" id="ARBA00003134"/>
    </source>
</evidence>
<name>A0A101FHK1_9THEO</name>
<protein>
    <recommendedName>
        <fullName evidence="7 8">Small ribosomal subunit protein bS20</fullName>
    </recommendedName>
</protein>
<evidence type="ECO:0000256" key="3">
    <source>
        <dbReference type="ARBA" id="ARBA00022730"/>
    </source>
</evidence>
<evidence type="ECO:0000256" key="9">
    <source>
        <dbReference type="SAM" id="MobiDB-lite"/>
    </source>
</evidence>
<feature type="region of interest" description="Disordered" evidence="9">
    <location>
        <begin position="68"/>
        <end position="88"/>
    </location>
</feature>